<evidence type="ECO:0000256" key="1">
    <source>
        <dbReference type="SAM" id="MobiDB-lite"/>
    </source>
</evidence>
<dbReference type="Gene3D" id="3.30.1460.10">
    <property type="match status" value="1"/>
</dbReference>
<dbReference type="SUPFAM" id="SSF69635">
    <property type="entry name" value="Type III secretory system chaperone-like"/>
    <property type="match status" value="1"/>
</dbReference>
<keyword evidence="3" id="KW-1185">Reference proteome</keyword>
<sequence>MKCSEITDDGSLSAPRALWCDDYMFGPNQALSLAMCPEELLLGATGRERIEESMQGVTRPVIEDIDGFGQKPTRGQCYDMNLLMVAASEGSTTILKCWIQEFGMDPNVNRNSELWSPLIHALAFGKKDNFDFLMKVSDIGLPEAAALGMADVVPNMIADYNQLPAEKKWYGLSGEEVALIFSGLSGDVDWVLSLAKACDDFNAGHNKPTGNVVKMAIFSGNVDLVRKLVVECGVILDSPHNLRDPAFWALTCLPMLKFLIEELKTSTLDVLSPSGCSLLESALLDRQNTAAEYLLEQRSPTEWSYLTQNNLLSQSIGKWNCLSGQLLPMINSGNVQEVLRVSLRHARLDIVQVCLEEKGGSLDKTPKKNFCTFLEEAVSSGSVRTVQYVLQNASEELIEYVHSNGYNALVAASRLGREVFEALAARFPNRLNELVWSGMSLLMIAACDCAGSVMDAILDEEFYEAKCRDKVMDANTKCDNGRTALWCAVRSGVVANVEKILQRKEYLKLKELDDAKSINTLFRLASRQTTFASLIACFHHHGMTYTGNDGDDTDATSLAMTAAESGALLQVEDPKAELAKLCELDESVGLSAPKDLLMCEVLRSAPEWAVNHGTLAHLIKECFLDDEEMWRDEKGSALKFRTAYNLALTRCDYETVENFEWHPLFSTANCQRTPSQKAFLAFNGKRKEKMAHPSVTTRRNNFLVWLFRGTKRGDPMETENWGLEDEATPFAMLESLVLAEVFIEPAEELTSDGPRNVARRCNDEQLKSLVQLCAKSCQLENMKVLAEALDGRAALELCDCKGNGGNKSLVHVALGNQTVSDQAESNRLPLIRWLVESGVDLAGTDKEGESALMKSAAMGNIKAFAWIADALGTEALQHRDNHDNNILSFAIKGGRIDIVMRCVEVVGCDACGSHGETALHCAVACGKSWIARYLVEVARVDVHACDASNRSVIDYLQFQDDNVLEEYIEGKTGSKAASRPKTNIQTVQGWLEEVGKKSGSTLRLNQSGLCALEYQGHVIVIELPKDTANLYVYCAFNEAEFDIRADSHKTLFRGFDDGLYTKFCPSIDNKSNDVVISVLVRVAESTANGFIQKLEDFIDDVVFVAERLKAVAAKRYVRQALVSLPSHDPRADEMQDTTKILQGVEEYMVEPKQRRLPLSGPDLSTVKESLQCQLDELNRIIRGGSLRVNEAGQCAFNYEHLTIVLQPSKTPQKLLWTVVLWTVSSDGPITEDLRMRVLKMNYLQTDTKGGTIIETGTPGVEELSFVYEDRVDLPPDVFRNMLENIIDKSLDLHKALRETELAAKEKSSLEGEIRSRKVTLLNAMRLGDYNILDRVLAEAPTREVCDRLEQLALLVLDTGSMDFWSMFLGSMMNRAESTSRVSMEELQTTILKLVLGRDMFSESILSDLIDGKSKFVLDLGFMHHIFSSATLIRKGRAASTAQKVLDEATRKGVSFENDEVHLKKWNNYASTAIYTGAEIGEGKEVITCLEWIFERTKPGDLDGETEVRTLLHQCASSGQIPLVDFMLGRLPHLTLDEECLVWASRQEKLPLVRWILDRAGDSVPRAKAAIVSAAASGSTDILRALGVGSEAATQDEREQNEGSETAPKGTGEQSNEDRKPPRETQTALNDAAKNAIGRGNAEVLAFILEDPRFLGAYVNRLLEDAVMCSDPTTTVETIVASRVARSQAYAMQVPWQAQATAKRKLVLPILQVAKKHRLPEEISALVHSFASPKFEESPIIRSTQELRDQNVLAQLERDLGLTKGTITSRNANDNLVFDMAKIGILEMFPEERTFNLTKFFEFKKGEFQTTAEDLLELSRALPGCFISTTNKQLGMSLRCVHRFRGDGIRYHELRKIVVSFRRCSNAVSSVVSHARKFKLLASVSSLGVFVPEMLQFKKAGRQTRKVAARGRTFSETWFANRGLVLVTTPMDRQAADRYELLSANASAGEAKSDGAFFFMDKRGVIQVGVYSSDRDAANDDNRAALIARAQF</sequence>
<gene>
    <name evidence="2" type="ORF">SEMRO_690_G187590.1</name>
</gene>
<organism evidence="2 3">
    <name type="scientific">Seminavis robusta</name>
    <dbReference type="NCBI Taxonomy" id="568900"/>
    <lineage>
        <taxon>Eukaryota</taxon>
        <taxon>Sar</taxon>
        <taxon>Stramenopiles</taxon>
        <taxon>Ochrophyta</taxon>
        <taxon>Bacillariophyta</taxon>
        <taxon>Bacillariophyceae</taxon>
        <taxon>Bacillariophycidae</taxon>
        <taxon>Naviculales</taxon>
        <taxon>Naviculaceae</taxon>
        <taxon>Seminavis</taxon>
    </lineage>
</organism>
<dbReference type="Proteomes" id="UP001153069">
    <property type="component" value="Unassembled WGS sequence"/>
</dbReference>
<dbReference type="InterPro" id="IPR036770">
    <property type="entry name" value="Ankyrin_rpt-contain_sf"/>
</dbReference>
<dbReference type="Gene3D" id="1.25.40.20">
    <property type="entry name" value="Ankyrin repeat-containing domain"/>
    <property type="match status" value="4"/>
</dbReference>
<feature type="region of interest" description="Disordered" evidence="1">
    <location>
        <begin position="1590"/>
        <end position="1625"/>
    </location>
</feature>
<dbReference type="InterPro" id="IPR002110">
    <property type="entry name" value="Ankyrin_rpt"/>
</dbReference>
<protein>
    <submittedName>
        <fullName evidence="2">Uncharacterized protein</fullName>
    </submittedName>
</protein>
<dbReference type="SMART" id="SM00248">
    <property type="entry name" value="ANK"/>
    <property type="match status" value="8"/>
</dbReference>
<proteinExistence type="predicted"/>
<dbReference type="PANTHER" id="PTHR24121:SF23">
    <property type="entry name" value="NO MECHANORECEPTOR POTENTIAL C, ISOFORM H"/>
    <property type="match status" value="1"/>
</dbReference>
<reference evidence="2" key="1">
    <citation type="submission" date="2020-06" db="EMBL/GenBank/DDBJ databases">
        <authorList>
            <consortium name="Plant Systems Biology data submission"/>
        </authorList>
    </citation>
    <scope>NUCLEOTIDE SEQUENCE</scope>
    <source>
        <strain evidence="2">D6</strain>
    </source>
</reference>
<comment type="caution">
    <text evidence="2">The sequence shown here is derived from an EMBL/GenBank/DDBJ whole genome shotgun (WGS) entry which is preliminary data.</text>
</comment>
<dbReference type="EMBL" id="CAICTM010000689">
    <property type="protein sequence ID" value="CAB9515013.1"/>
    <property type="molecule type" value="Genomic_DNA"/>
</dbReference>
<dbReference type="Pfam" id="PF13637">
    <property type="entry name" value="Ank_4"/>
    <property type="match status" value="1"/>
</dbReference>
<dbReference type="SUPFAM" id="SSF48403">
    <property type="entry name" value="Ankyrin repeat"/>
    <property type="match status" value="3"/>
</dbReference>
<name>A0A9N8E601_9STRA</name>
<accession>A0A9N8E601</accession>
<evidence type="ECO:0000313" key="2">
    <source>
        <dbReference type="EMBL" id="CAB9515013.1"/>
    </source>
</evidence>
<dbReference type="PANTHER" id="PTHR24121">
    <property type="entry name" value="NO MECHANORECEPTOR POTENTIAL C, ISOFORM D-RELATED"/>
    <property type="match status" value="1"/>
</dbReference>
<evidence type="ECO:0000313" key="3">
    <source>
        <dbReference type="Proteomes" id="UP001153069"/>
    </source>
</evidence>